<organism evidence="2 3">
    <name type="scientific">Exophiala aquamarina CBS 119918</name>
    <dbReference type="NCBI Taxonomy" id="1182545"/>
    <lineage>
        <taxon>Eukaryota</taxon>
        <taxon>Fungi</taxon>
        <taxon>Dikarya</taxon>
        <taxon>Ascomycota</taxon>
        <taxon>Pezizomycotina</taxon>
        <taxon>Eurotiomycetes</taxon>
        <taxon>Chaetothyriomycetidae</taxon>
        <taxon>Chaetothyriales</taxon>
        <taxon>Herpotrichiellaceae</taxon>
        <taxon>Exophiala</taxon>
    </lineage>
</organism>
<dbReference type="OrthoDB" id="6509908at2759"/>
<dbReference type="HOGENOM" id="CLU_004804_2_1_1"/>
<accession>A0A072NWQ7</accession>
<evidence type="ECO:0000313" key="3">
    <source>
        <dbReference type="Proteomes" id="UP000027920"/>
    </source>
</evidence>
<dbReference type="AlphaFoldDB" id="A0A072NWQ7"/>
<dbReference type="EMBL" id="AMGV01000020">
    <property type="protein sequence ID" value="KEF52056.1"/>
    <property type="molecule type" value="Genomic_DNA"/>
</dbReference>
<dbReference type="PANTHER" id="PTHR47840:SF3">
    <property type="entry name" value="ZN(II)2CYS6 TRANSCRIPTION FACTOR (EUROFUNG)"/>
    <property type="match status" value="1"/>
</dbReference>
<sequence length="612" mass="67762">MTLRDDFTQADETVTQSDAESDMPDELGPNAPAYLRSLFDNNLISSEGRGVDTLKLTATTGPLIRKAREELQRLIPPKGDVVVIARFADAWLTTYHSLFPSRAVTQGSAELIDRHDEMMRHDVEPTTLAIWLISIAITVQQVSRDVEDQLSGIKNPTQYCKTVSEAVSHTILRHDSILGTIEGIETGLHFLRLHAGRGNFINMWLTLRRIIAISEVIGLPHAARSLERAKAAPYSTNVRPSLSKPEETRLLEKAETWAGICMIDRIAGMLFNLPAGTKRYQSAKLAVLDSNGQVVTKAYLSSLTEIAKQVYDLDDGSVTGLSDAELYAEALRIDQELISLASLPPQSWWNTYTPRARADQLLQYWHAYITIRVHLKLTLQSDASQNFDYSRYSCMNACSTAIRRYLDLRRGLPEGFFVGRIVDLQALTAGVVLVLAYHNSRSARHVQFQAQTIESPDLLIAQLVDLMDSISCLKAADFAKQAVITLRSLSALLDENSASKEQDLTLTVPLLGKIFVRKNRNPVAAPISQSDGTIPQLSQATNANQNVAPAFTPATSDLSGQTLPVANSWPWDPLSLFIEDNDREALFHQALMTEDFGQMDASVGFTAFDFTT</sequence>
<reference evidence="2 3" key="1">
    <citation type="submission" date="2013-03" db="EMBL/GenBank/DDBJ databases">
        <title>The Genome Sequence of Exophiala aquamarina CBS 119918.</title>
        <authorList>
            <consortium name="The Broad Institute Genomics Platform"/>
            <person name="Cuomo C."/>
            <person name="de Hoog S."/>
            <person name="Gorbushina A."/>
            <person name="Walker B."/>
            <person name="Young S.K."/>
            <person name="Zeng Q."/>
            <person name="Gargeya S."/>
            <person name="Fitzgerald M."/>
            <person name="Haas B."/>
            <person name="Abouelleil A."/>
            <person name="Allen A.W."/>
            <person name="Alvarado L."/>
            <person name="Arachchi H.M."/>
            <person name="Berlin A.M."/>
            <person name="Chapman S.B."/>
            <person name="Gainer-Dewar J."/>
            <person name="Goldberg J."/>
            <person name="Griggs A."/>
            <person name="Gujja S."/>
            <person name="Hansen M."/>
            <person name="Howarth C."/>
            <person name="Imamovic A."/>
            <person name="Ireland A."/>
            <person name="Larimer J."/>
            <person name="McCowan C."/>
            <person name="Murphy C."/>
            <person name="Pearson M."/>
            <person name="Poon T.W."/>
            <person name="Priest M."/>
            <person name="Roberts A."/>
            <person name="Saif S."/>
            <person name="Shea T."/>
            <person name="Sisk P."/>
            <person name="Sykes S."/>
            <person name="Wortman J."/>
            <person name="Nusbaum C."/>
            <person name="Birren B."/>
        </authorList>
    </citation>
    <scope>NUCLEOTIDE SEQUENCE [LARGE SCALE GENOMIC DNA]</scope>
    <source>
        <strain evidence="2 3">CBS 119918</strain>
    </source>
</reference>
<name>A0A072NWQ7_9EURO</name>
<evidence type="ECO:0000313" key="2">
    <source>
        <dbReference type="EMBL" id="KEF52056.1"/>
    </source>
</evidence>
<gene>
    <name evidence="2" type="ORF">A1O9_12046</name>
</gene>
<dbReference type="STRING" id="1182545.A0A072NWQ7"/>
<dbReference type="Proteomes" id="UP000027920">
    <property type="component" value="Unassembled WGS sequence"/>
</dbReference>
<evidence type="ECO:0000256" key="1">
    <source>
        <dbReference type="SAM" id="MobiDB-lite"/>
    </source>
</evidence>
<evidence type="ECO:0008006" key="4">
    <source>
        <dbReference type="Google" id="ProtNLM"/>
    </source>
</evidence>
<dbReference type="RefSeq" id="XP_013254646.1">
    <property type="nucleotide sequence ID" value="XM_013399192.1"/>
</dbReference>
<dbReference type="PANTHER" id="PTHR47840">
    <property type="entry name" value="ZN(II)2CYS6 TRANSCRIPTION FACTOR (EUROFUNG)-RELATED"/>
    <property type="match status" value="1"/>
</dbReference>
<dbReference type="GeneID" id="25286941"/>
<proteinExistence type="predicted"/>
<comment type="caution">
    <text evidence="2">The sequence shown here is derived from an EMBL/GenBank/DDBJ whole genome shotgun (WGS) entry which is preliminary data.</text>
</comment>
<dbReference type="CDD" id="cd12148">
    <property type="entry name" value="fungal_TF_MHR"/>
    <property type="match status" value="1"/>
</dbReference>
<feature type="region of interest" description="Disordered" evidence="1">
    <location>
        <begin position="1"/>
        <end position="27"/>
    </location>
</feature>
<keyword evidence="3" id="KW-1185">Reference proteome</keyword>
<protein>
    <recommendedName>
        <fullName evidence="4">Transcription factor domain-containing protein</fullName>
    </recommendedName>
</protein>
<dbReference type="VEuPathDB" id="FungiDB:A1O9_12046"/>